<feature type="domain" description="Peptidase S59" evidence="12">
    <location>
        <begin position="853"/>
        <end position="995"/>
    </location>
</feature>
<dbReference type="GeneID" id="33556428"/>
<feature type="compositionally biased region" description="Low complexity" evidence="11">
    <location>
        <begin position="82"/>
        <end position="120"/>
    </location>
</feature>
<evidence type="ECO:0000256" key="8">
    <source>
        <dbReference type="ARBA" id="ARBA00023010"/>
    </source>
</evidence>
<dbReference type="PANTHER" id="PTHR23198">
    <property type="entry name" value="NUCLEOPORIN"/>
    <property type="match status" value="1"/>
</dbReference>
<feature type="compositionally biased region" description="Low complexity" evidence="11">
    <location>
        <begin position="554"/>
        <end position="563"/>
    </location>
</feature>
<feature type="compositionally biased region" description="Low complexity" evidence="11">
    <location>
        <begin position="8"/>
        <end position="24"/>
    </location>
</feature>
<dbReference type="Gene3D" id="3.30.1610.10">
    <property type="entry name" value="Peptidase S59, nucleoporin"/>
    <property type="match status" value="1"/>
</dbReference>
<dbReference type="GO" id="GO:0044614">
    <property type="term" value="C:nuclear pore cytoplasmic filaments"/>
    <property type="evidence" value="ECO:0007669"/>
    <property type="project" value="TreeGrafter"/>
</dbReference>
<dbReference type="InterPro" id="IPR021967">
    <property type="entry name" value="Nup98_C"/>
</dbReference>
<feature type="compositionally biased region" description="Low complexity" evidence="11">
    <location>
        <begin position="129"/>
        <end position="139"/>
    </location>
</feature>
<proteinExistence type="inferred from homology"/>
<dbReference type="RefSeq" id="XP_021873472.1">
    <property type="nucleotide sequence ID" value="XM_022014620.1"/>
</dbReference>
<feature type="region of interest" description="Disordered" evidence="11">
    <location>
        <begin position="302"/>
        <end position="675"/>
    </location>
</feature>
<feature type="region of interest" description="Disordered" evidence="11">
    <location>
        <begin position="1"/>
        <end position="177"/>
    </location>
</feature>
<evidence type="ECO:0000256" key="4">
    <source>
        <dbReference type="ARBA" id="ARBA00022737"/>
    </source>
</evidence>
<evidence type="ECO:0000256" key="2">
    <source>
        <dbReference type="ARBA" id="ARBA00008926"/>
    </source>
</evidence>
<keyword evidence="8" id="KW-0811">Translocation</keyword>
<gene>
    <name evidence="13" type="ORF">BD324DRAFT_614604</name>
</gene>
<dbReference type="InterPro" id="IPR025574">
    <property type="entry name" value="Nucleoporin_FG_rpt"/>
</dbReference>
<dbReference type="InParanoid" id="A0A1Y1UQ44"/>
<name>A0A1Y1UQ44_9TREE</name>
<evidence type="ECO:0000256" key="7">
    <source>
        <dbReference type="ARBA" id="ARBA00022927"/>
    </source>
</evidence>
<dbReference type="EMBL" id="NBSH01000002">
    <property type="protein sequence ID" value="ORX39687.1"/>
    <property type="molecule type" value="Genomic_DNA"/>
</dbReference>
<keyword evidence="3" id="KW-0813">Transport</keyword>
<feature type="compositionally biased region" description="Polar residues" evidence="11">
    <location>
        <begin position="591"/>
        <end position="600"/>
    </location>
</feature>
<feature type="compositionally biased region" description="Polar residues" evidence="11">
    <location>
        <begin position="140"/>
        <end position="164"/>
    </location>
</feature>
<dbReference type="GO" id="GO:0003723">
    <property type="term" value="F:RNA binding"/>
    <property type="evidence" value="ECO:0007669"/>
    <property type="project" value="TreeGrafter"/>
</dbReference>
<dbReference type="InterPro" id="IPR037665">
    <property type="entry name" value="Nucleoporin_S59-like"/>
</dbReference>
<feature type="region of interest" description="Disordered" evidence="11">
    <location>
        <begin position="799"/>
        <end position="854"/>
    </location>
</feature>
<dbReference type="Pfam" id="PF04096">
    <property type="entry name" value="Nucleoporin2"/>
    <property type="match status" value="1"/>
</dbReference>
<reference evidence="13 14" key="1">
    <citation type="submission" date="2017-03" db="EMBL/GenBank/DDBJ databases">
        <title>Widespread Adenine N6-methylation of Active Genes in Fungi.</title>
        <authorList>
            <consortium name="DOE Joint Genome Institute"/>
            <person name="Mondo S.J."/>
            <person name="Dannebaum R.O."/>
            <person name="Kuo R.C."/>
            <person name="Louie K.B."/>
            <person name="Bewick A.J."/>
            <person name="Labutti K."/>
            <person name="Haridas S."/>
            <person name="Kuo A."/>
            <person name="Salamov A."/>
            <person name="Ahrendt S.R."/>
            <person name="Lau R."/>
            <person name="Bowen B.P."/>
            <person name="Lipzen A."/>
            <person name="Sullivan W."/>
            <person name="Andreopoulos W.B."/>
            <person name="Clum A."/>
            <person name="Lindquist E."/>
            <person name="Daum C."/>
            <person name="Northen T.R."/>
            <person name="Ramamoorthy G."/>
            <person name="Schmitz R.J."/>
            <person name="Gryganskyi A."/>
            <person name="Culley D."/>
            <person name="Magnuson J."/>
            <person name="James T.Y."/>
            <person name="O'Malley M.A."/>
            <person name="Stajich J.E."/>
            <person name="Spatafora J.W."/>
            <person name="Visel A."/>
            <person name="Grigoriev I.V."/>
        </authorList>
    </citation>
    <scope>NUCLEOTIDE SEQUENCE [LARGE SCALE GENOMIC DNA]</scope>
    <source>
        <strain evidence="13 14">NRRL Y-17943</strain>
    </source>
</reference>
<dbReference type="STRING" id="4999.A0A1Y1UQ44"/>
<feature type="compositionally biased region" description="Polar residues" evidence="11">
    <location>
        <begin position="360"/>
        <end position="370"/>
    </location>
</feature>
<dbReference type="Pfam" id="PF12110">
    <property type="entry name" value="Nup96"/>
    <property type="match status" value="1"/>
</dbReference>
<feature type="compositionally biased region" description="Low complexity" evidence="11">
    <location>
        <begin position="601"/>
        <end position="612"/>
    </location>
</feature>
<evidence type="ECO:0000256" key="10">
    <source>
        <dbReference type="ARBA" id="ARBA00023242"/>
    </source>
</evidence>
<dbReference type="OrthoDB" id="3797628at2759"/>
<dbReference type="Gene3D" id="1.10.10.2360">
    <property type="match status" value="1"/>
</dbReference>
<feature type="region of interest" description="Disordered" evidence="11">
    <location>
        <begin position="721"/>
        <end position="755"/>
    </location>
</feature>
<dbReference type="PROSITE" id="PS51434">
    <property type="entry name" value="NUP_C"/>
    <property type="match status" value="1"/>
</dbReference>
<evidence type="ECO:0000256" key="3">
    <source>
        <dbReference type="ARBA" id="ARBA00022448"/>
    </source>
</evidence>
<dbReference type="InterPro" id="IPR007230">
    <property type="entry name" value="Nup98_auto-Pept-S59_dom"/>
</dbReference>
<dbReference type="GO" id="GO:0006405">
    <property type="term" value="P:RNA export from nucleus"/>
    <property type="evidence" value="ECO:0007669"/>
    <property type="project" value="TreeGrafter"/>
</dbReference>
<evidence type="ECO:0000256" key="6">
    <source>
        <dbReference type="ARBA" id="ARBA00022816"/>
    </source>
</evidence>
<feature type="compositionally biased region" description="Low complexity" evidence="11">
    <location>
        <begin position="468"/>
        <end position="479"/>
    </location>
</feature>
<feature type="compositionally biased region" description="Low complexity" evidence="11">
    <location>
        <begin position="318"/>
        <end position="342"/>
    </location>
</feature>
<evidence type="ECO:0000256" key="5">
    <source>
        <dbReference type="ARBA" id="ARBA00022813"/>
    </source>
</evidence>
<dbReference type="SUPFAM" id="SSF82215">
    <property type="entry name" value="C-terminal autoproteolytic domain of nucleoporin nup98"/>
    <property type="match status" value="1"/>
</dbReference>
<feature type="compositionally biased region" description="Polar residues" evidence="11">
    <location>
        <begin position="804"/>
        <end position="836"/>
    </location>
</feature>
<feature type="compositionally biased region" description="Polar residues" evidence="11">
    <location>
        <begin position="657"/>
        <end position="672"/>
    </location>
</feature>
<feature type="compositionally biased region" description="Low complexity" evidence="11">
    <location>
        <begin position="731"/>
        <end position="747"/>
    </location>
</feature>
<evidence type="ECO:0000256" key="9">
    <source>
        <dbReference type="ARBA" id="ARBA00023132"/>
    </source>
</evidence>
<feature type="compositionally biased region" description="Low complexity" evidence="11">
    <location>
        <begin position="1059"/>
        <end position="1069"/>
    </location>
</feature>
<dbReference type="GO" id="GO:0051028">
    <property type="term" value="P:mRNA transport"/>
    <property type="evidence" value="ECO:0007669"/>
    <property type="project" value="UniProtKB-KW"/>
</dbReference>
<dbReference type="FunCoup" id="A0A1Y1UQ44">
    <property type="interactions" value="638"/>
</dbReference>
<comment type="caution">
    <text evidence="13">The sequence shown here is derived from an EMBL/GenBank/DDBJ whole genome shotgun (WGS) entry which is preliminary data.</text>
</comment>
<feature type="compositionally biased region" description="Low complexity" evidence="11">
    <location>
        <begin position="39"/>
        <end position="73"/>
    </location>
</feature>
<dbReference type="Gene3D" id="1.25.40.690">
    <property type="match status" value="1"/>
</dbReference>
<dbReference type="GO" id="GO:0017056">
    <property type="term" value="F:structural constituent of nuclear pore"/>
    <property type="evidence" value="ECO:0007669"/>
    <property type="project" value="InterPro"/>
</dbReference>
<dbReference type="GO" id="GO:0006606">
    <property type="term" value="P:protein import into nucleus"/>
    <property type="evidence" value="ECO:0007669"/>
    <property type="project" value="TreeGrafter"/>
</dbReference>
<keyword evidence="6" id="KW-0509">mRNA transport</keyword>
<keyword evidence="7" id="KW-0653">Protein transport</keyword>
<comment type="similarity">
    <text evidence="2">Belongs to the nucleoporin GLFG family.</text>
</comment>
<keyword evidence="5" id="KW-0068">Autocatalytic cleavage</keyword>
<dbReference type="Proteomes" id="UP000193218">
    <property type="component" value="Unassembled WGS sequence"/>
</dbReference>
<keyword evidence="14" id="KW-1185">Reference proteome</keyword>
<feature type="compositionally biased region" description="Polar residues" evidence="11">
    <location>
        <begin position="381"/>
        <end position="412"/>
    </location>
</feature>
<feature type="compositionally biased region" description="Low complexity" evidence="11">
    <location>
        <begin position="499"/>
        <end position="528"/>
    </location>
</feature>
<dbReference type="Pfam" id="PF13634">
    <property type="entry name" value="Nucleoporin_FG"/>
    <property type="match status" value="4"/>
</dbReference>
<feature type="region of interest" description="Disordered" evidence="11">
    <location>
        <begin position="1001"/>
        <end position="1090"/>
    </location>
</feature>
<feature type="compositionally biased region" description="Polar residues" evidence="11">
    <location>
        <begin position="564"/>
        <end position="577"/>
    </location>
</feature>
<keyword evidence="4" id="KW-0677">Repeat</keyword>
<keyword evidence="10" id="KW-0539">Nucleus</keyword>
<feature type="compositionally biased region" description="Acidic residues" evidence="11">
    <location>
        <begin position="1034"/>
        <end position="1043"/>
    </location>
</feature>
<evidence type="ECO:0000313" key="14">
    <source>
        <dbReference type="Proteomes" id="UP000193218"/>
    </source>
</evidence>
<dbReference type="GO" id="GO:0000973">
    <property type="term" value="P:post-transcriptional tethering of RNA polymerase II gene DNA at nuclear periphery"/>
    <property type="evidence" value="ECO:0007669"/>
    <property type="project" value="TreeGrafter"/>
</dbReference>
<evidence type="ECO:0000256" key="1">
    <source>
        <dbReference type="ARBA" id="ARBA00004567"/>
    </source>
</evidence>
<sequence>MFGSSTWGQQNNQQQNQQPQQQQQQGGGLFGGGTGGFGQPQQNTGFGQTSTFGQPQQQQNTGGLFGSSSTTNTGFGGGGFGSTQQTQNNAFGARPAFGATGTSTFGGTTGTFGSQPQQTGGLFGARPATTSTFGSSTGSNMFGSAPSTSTFGASSSANPNSVQPYSAGPFPPPPQTGTLNPAYYPTWNQEPSTSSVNTLPPHLFNSISAQPDYRGGSYEELRFLDYQQNRKHPTAQATGGFGQPATTSTFGQPTNTFGQPAASTSTFGQPKPGGLFGSTTGGTGFGQSTGGFGSTPQSGGLFGQQNQQNQPATGGLFGSQPQQSQQTGGLFGQTQQNQPQTGGLFGAQNNTNTGGGLFGSTIQNNQTSTFGGFGAKPATTGFGSTPAFGQTNTNTFGQQPATTGNTGFSFGAQQQQPQQNTGGLFGSTANNQPSGGLFGANTQQQNQQQQQSGGLFGSTAAKPGGLFGNPTGNTGTTSTGFGGFGQTPAPAQTSGGLFGATNTNTNTTGGLFGQQQPQTQQPAQTSTGGLFGSTNNAFGAKPAAPTTSLFGSTQPAQPAQSSSLFGSTAQPSTTFGATNNTFGQQNQTQQKPFSFGNSFGSTTQQPTAQPSTGLFGNLGQSQPAQTNTFGTSSLFGSQPQPAQPSGGLFGSSLGQSTTQNQPQPTLTASIDQNPYGRSDLFNYTGQKLELTASTKKPALPPLTSFNFRVTPTKSQLNKLRGFSSPLTASQSPSRVASPLASSSPRASYVNSPSTTDRYKGLTDAALSPNAFVPRPSIKKLTVHPKSSLMNGDDPLDSVLGKSALKSSNGTPSSSRVTTAASPKAPTFNSPSTNGSVRRQAGDVTGGSERQPKKGEYWCKPRLEKLRQLGTGELKALHNFTVGRKGYGEVTFLEAVDLSSIDLNDLFGRVVLFNDMELAVYPDDYEDKPPQGKGLNQPAQITLENCWPKDKSTKQPITDLSDPRHTRFLKRVKTIPNTEFVSYTDDGMWTFKVEHFSRYGIDEDSEDSDHDGREAEAESEHSRSNEASISGESPSESDDDDSDDFIPPTRGLHDDESSPSEETASQTEASSIEDDAIEPPPSVAVDNPAKSRLGSEGMRKLREMQASLFAPQRHDTLLDKQEQEYIRYKRTQDFEPAEGDNVMLDRAVKRTSFGAPQPTAQQLRTPRKFQRVKLLEGIDHGSDGVQVDAGLALGRSFRVSWGPNGELAHLGKICGPNEQFHASPEPLLTIETVPLLAEPDTLESRESIRLLQVQLDKSQIDIDDGVPVSTFDSSTRFRDLARLFDRGDTSHGALVWRLGVALFDEIDLHLSADCKDDFVHRISEIRRKLALSKWLEDAVAPSVDRDLLTADKGPEEVFTLLSGHQLERSVQSALDNGDMRLATLISQIGSSDSFRAEIERQLGDWSKYKASALISGAYRRLYALLAGTVDVLPGDKSRGVDGCPDVLVSDRLDWKRAFGLRLWYGNPFEDTIGDVFHAYRTQLHRAHPPAKPLPPYLETTTDSRSWKMATEPVDVLFGLINLFADVGVSLDQVLRSRDCTSSPFDARIQWHLYMLLAQALKKRDFEDRDGGYSATADTITTAYATQLEGLGLWTWSAFILLHLETAEGRVAAIQALLHRHPVPTQAERAFLIDKLSIPAAWIAQAEADELASEDEPYGEFTASTEAEDYDRAHRVLLTKLAPELILCSDHFLLRRLCTQLAEQEVAGWEYGGKLFLDYVDISDELPTLLANMLRSALDADGSMVKRVTHLAQAIPRVLSLVPALFPRKDDVQQTAALAEMLSNLHHLAGQVYLAGYIPRPTIPGHVANADKLHLMQSQAQDMFEKQLAGLPVAA</sequence>
<evidence type="ECO:0000256" key="11">
    <source>
        <dbReference type="SAM" id="MobiDB-lite"/>
    </source>
</evidence>
<keyword evidence="9" id="KW-0906">Nuclear pore complex</keyword>
<dbReference type="PANTHER" id="PTHR23198:SF6">
    <property type="entry name" value="NUCLEAR PORE COMPLEX PROTEIN NUP98-NUP96"/>
    <property type="match status" value="1"/>
</dbReference>
<feature type="compositionally biased region" description="Basic and acidic residues" evidence="11">
    <location>
        <begin position="1009"/>
        <end position="1023"/>
    </location>
</feature>
<feature type="compositionally biased region" description="Low complexity" evidence="11">
    <location>
        <begin position="578"/>
        <end position="590"/>
    </location>
</feature>
<organism evidence="13 14">
    <name type="scientific">Kockovaella imperatae</name>
    <dbReference type="NCBI Taxonomy" id="4999"/>
    <lineage>
        <taxon>Eukaryota</taxon>
        <taxon>Fungi</taxon>
        <taxon>Dikarya</taxon>
        <taxon>Basidiomycota</taxon>
        <taxon>Agaricomycotina</taxon>
        <taxon>Tremellomycetes</taxon>
        <taxon>Tremellales</taxon>
        <taxon>Cuniculitremaceae</taxon>
        <taxon>Kockovaella</taxon>
    </lineage>
</organism>
<dbReference type="GO" id="GO:0034398">
    <property type="term" value="P:telomere tethering at nuclear periphery"/>
    <property type="evidence" value="ECO:0007669"/>
    <property type="project" value="TreeGrafter"/>
</dbReference>
<evidence type="ECO:0000313" key="13">
    <source>
        <dbReference type="EMBL" id="ORX39687.1"/>
    </source>
</evidence>
<dbReference type="InterPro" id="IPR036903">
    <property type="entry name" value="Nup98_auto-Pept-S59_dom_sf"/>
</dbReference>
<dbReference type="FunFam" id="3.30.1610.10:FF:000003">
    <property type="entry name" value="Nucleoporin SONB, putative"/>
    <property type="match status" value="1"/>
</dbReference>
<feature type="compositionally biased region" description="Low complexity" evidence="11">
    <location>
        <begin position="1024"/>
        <end position="1033"/>
    </location>
</feature>
<dbReference type="GO" id="GO:0008139">
    <property type="term" value="F:nuclear localization sequence binding"/>
    <property type="evidence" value="ECO:0007669"/>
    <property type="project" value="TreeGrafter"/>
</dbReference>
<feature type="compositionally biased region" description="Gly residues" evidence="11">
    <location>
        <begin position="25"/>
        <end position="38"/>
    </location>
</feature>
<protein>
    <submittedName>
        <fullName evidence="13">Nuclear protein 96-domain-containing protein</fullName>
    </submittedName>
</protein>
<comment type="subcellular location">
    <subcellularLocation>
        <location evidence="1">Nucleus</location>
        <location evidence="1">Nuclear pore complex</location>
    </subcellularLocation>
</comment>
<accession>A0A1Y1UQ44</accession>
<feature type="compositionally biased region" description="Polar residues" evidence="11">
    <location>
        <begin position="618"/>
        <end position="640"/>
    </location>
</feature>
<evidence type="ECO:0000259" key="12">
    <source>
        <dbReference type="PROSITE" id="PS51434"/>
    </source>
</evidence>